<dbReference type="EMBL" id="JYDR01000055">
    <property type="protein sequence ID" value="KRY71657.1"/>
    <property type="molecule type" value="Genomic_DNA"/>
</dbReference>
<dbReference type="Proteomes" id="UP000054805">
    <property type="component" value="Unassembled WGS sequence"/>
</dbReference>
<dbReference type="OrthoDB" id="5914154at2759"/>
<accession>A0A0V1ECW1</accession>
<dbReference type="EMBL" id="JYDV01000064">
    <property type="protein sequence ID" value="KRZ37034.1"/>
    <property type="molecule type" value="Genomic_DNA"/>
</dbReference>
<dbReference type="Proteomes" id="UP000054632">
    <property type="component" value="Unassembled WGS sequence"/>
</dbReference>
<evidence type="ECO:0000313" key="2">
    <source>
        <dbReference type="EMBL" id="KRZ31189.1"/>
    </source>
</evidence>
<protein>
    <submittedName>
        <fullName evidence="1">Uncharacterized protein</fullName>
    </submittedName>
</protein>
<dbReference type="EMBL" id="JYDS01000027">
    <property type="protein sequence ID" value="KRZ31189.1"/>
    <property type="molecule type" value="Genomic_DNA"/>
</dbReference>
<name>A0A0V1ECW1_TRIPS</name>
<keyword evidence="5" id="KW-1185">Reference proteome</keyword>
<evidence type="ECO:0000313" key="4">
    <source>
        <dbReference type="Proteomes" id="UP000054632"/>
    </source>
</evidence>
<reference evidence="4 5" key="1">
    <citation type="submission" date="2015-01" db="EMBL/GenBank/DDBJ databases">
        <title>Evolution of Trichinella species and genotypes.</title>
        <authorList>
            <person name="Korhonen P.K."/>
            <person name="Edoardo P."/>
            <person name="Giuseppe L.R."/>
            <person name="Gasser R.B."/>
        </authorList>
    </citation>
    <scope>NUCLEOTIDE SEQUENCE [LARGE SCALE GENOMIC DNA]</scope>
    <source>
        <strain evidence="1">ISS13</strain>
        <strain evidence="3">ISS176</strain>
        <strain evidence="2">ISS588</strain>
    </source>
</reference>
<sequence>MGNVLCIYGKKSEKLKVTFDKPPVVKSVPMDQLPPHPVRPVINAQRRKTCSNQRAWVHSKIYTIGGYVYNASYTHKEYIEPYTEMPSWINRELPSLKN</sequence>
<evidence type="ECO:0000313" key="5">
    <source>
        <dbReference type="Proteomes" id="UP000054805"/>
    </source>
</evidence>
<comment type="caution">
    <text evidence="1">The sequence shown here is derived from an EMBL/GenBank/DDBJ whole genome shotgun (WGS) entry which is preliminary data.</text>
</comment>
<dbReference type="Proteomes" id="UP000054826">
    <property type="component" value="Unassembled WGS sequence"/>
</dbReference>
<evidence type="ECO:0000313" key="3">
    <source>
        <dbReference type="EMBL" id="KRZ37034.1"/>
    </source>
</evidence>
<organism evidence="1 4">
    <name type="scientific">Trichinella pseudospiralis</name>
    <name type="common">Parasitic roundworm</name>
    <dbReference type="NCBI Taxonomy" id="6337"/>
    <lineage>
        <taxon>Eukaryota</taxon>
        <taxon>Metazoa</taxon>
        <taxon>Ecdysozoa</taxon>
        <taxon>Nematoda</taxon>
        <taxon>Enoplea</taxon>
        <taxon>Dorylaimia</taxon>
        <taxon>Trichinellida</taxon>
        <taxon>Trichinellidae</taxon>
        <taxon>Trichinella</taxon>
    </lineage>
</organism>
<evidence type="ECO:0000313" key="1">
    <source>
        <dbReference type="EMBL" id="KRY71657.1"/>
    </source>
</evidence>
<dbReference type="AlphaFoldDB" id="A0A0V1ECW1"/>
<proteinExistence type="predicted"/>
<gene>
    <name evidence="1" type="ORF">T4A_10961</name>
    <name evidence="2" type="ORF">T4B_4300</name>
    <name evidence="3" type="ORF">T4C_3498</name>
</gene>